<name>A0A2K3LLB8_TRIPR</name>
<comment type="caution">
    <text evidence="1">The sequence shown here is derived from an EMBL/GenBank/DDBJ whole genome shotgun (WGS) entry which is preliminary data.</text>
</comment>
<dbReference type="EMBL" id="ASHM01035733">
    <property type="protein sequence ID" value="PNX79323.1"/>
    <property type="molecule type" value="Genomic_DNA"/>
</dbReference>
<sequence>RQTLIGEIAYGANHGVDCSNTGHLVVASKSVVIVMLRRGNRNLNKMQFSTVHN</sequence>
<organism evidence="1 2">
    <name type="scientific">Trifolium pratense</name>
    <name type="common">Red clover</name>
    <dbReference type="NCBI Taxonomy" id="57577"/>
    <lineage>
        <taxon>Eukaryota</taxon>
        <taxon>Viridiplantae</taxon>
        <taxon>Streptophyta</taxon>
        <taxon>Embryophyta</taxon>
        <taxon>Tracheophyta</taxon>
        <taxon>Spermatophyta</taxon>
        <taxon>Magnoliopsida</taxon>
        <taxon>eudicotyledons</taxon>
        <taxon>Gunneridae</taxon>
        <taxon>Pentapetalae</taxon>
        <taxon>rosids</taxon>
        <taxon>fabids</taxon>
        <taxon>Fabales</taxon>
        <taxon>Fabaceae</taxon>
        <taxon>Papilionoideae</taxon>
        <taxon>50 kb inversion clade</taxon>
        <taxon>NPAAA clade</taxon>
        <taxon>Hologalegina</taxon>
        <taxon>IRL clade</taxon>
        <taxon>Trifolieae</taxon>
        <taxon>Trifolium</taxon>
    </lineage>
</organism>
<reference evidence="1 2" key="1">
    <citation type="journal article" date="2014" name="Am. J. Bot.">
        <title>Genome assembly and annotation for red clover (Trifolium pratense; Fabaceae).</title>
        <authorList>
            <person name="Istvanek J."/>
            <person name="Jaros M."/>
            <person name="Krenek A."/>
            <person name="Repkova J."/>
        </authorList>
    </citation>
    <scope>NUCLEOTIDE SEQUENCE [LARGE SCALE GENOMIC DNA]</scope>
    <source>
        <strain evidence="2">cv. Tatra</strain>
        <tissue evidence="1">Young leaves</tissue>
    </source>
</reference>
<evidence type="ECO:0000313" key="2">
    <source>
        <dbReference type="Proteomes" id="UP000236291"/>
    </source>
</evidence>
<accession>A0A2K3LLB8</accession>
<dbReference type="Proteomes" id="UP000236291">
    <property type="component" value="Unassembled WGS sequence"/>
</dbReference>
<reference evidence="1 2" key="2">
    <citation type="journal article" date="2017" name="Front. Plant Sci.">
        <title>Gene Classification and Mining of Molecular Markers Useful in Red Clover (Trifolium pratense) Breeding.</title>
        <authorList>
            <person name="Istvanek J."/>
            <person name="Dluhosova J."/>
            <person name="Dluhos P."/>
            <person name="Patkova L."/>
            <person name="Nedelnik J."/>
            <person name="Repkova J."/>
        </authorList>
    </citation>
    <scope>NUCLEOTIDE SEQUENCE [LARGE SCALE GENOMIC DNA]</scope>
    <source>
        <strain evidence="2">cv. Tatra</strain>
        <tissue evidence="1">Young leaves</tissue>
    </source>
</reference>
<dbReference type="AlphaFoldDB" id="A0A2K3LLB8"/>
<evidence type="ECO:0000313" key="1">
    <source>
        <dbReference type="EMBL" id="PNX79323.1"/>
    </source>
</evidence>
<gene>
    <name evidence="1" type="ORF">L195_g035307</name>
</gene>
<protein>
    <submittedName>
        <fullName evidence="1">Uncharacterized protein</fullName>
    </submittedName>
</protein>
<feature type="non-terminal residue" evidence="1">
    <location>
        <position position="1"/>
    </location>
</feature>
<proteinExistence type="predicted"/>